<accession>A0A9E6ZRE1</accession>
<reference evidence="2" key="1">
    <citation type="journal article" date="2022" name="G3 (Bethesda)">
        <title>Unveiling the complete genome sequence of Alicyclobacillus acidoterrestris DSM 3922T, a taint-producing strain.</title>
        <authorList>
            <person name="Leonardo I.C."/>
            <person name="Barreto Crespo M.T."/>
            <person name="Gaspar F.B."/>
        </authorList>
    </citation>
    <scope>NUCLEOTIDE SEQUENCE [LARGE SCALE GENOMIC DNA]</scope>
    <source>
        <strain evidence="2">DSM 3922</strain>
    </source>
</reference>
<accession>T0CSF3</accession>
<dbReference type="Proteomes" id="UP000829401">
    <property type="component" value="Chromosome"/>
</dbReference>
<evidence type="ECO:0000313" key="1">
    <source>
        <dbReference type="EMBL" id="UNO50504.1"/>
    </source>
</evidence>
<gene>
    <name evidence="1" type="ORF">K1I37_08615</name>
</gene>
<keyword evidence="2" id="KW-1185">Reference proteome</keyword>
<dbReference type="KEGG" id="aaco:K1I37_08615"/>
<dbReference type="EMBL" id="CP080467">
    <property type="protein sequence ID" value="UNO50504.1"/>
    <property type="molecule type" value="Genomic_DNA"/>
</dbReference>
<evidence type="ECO:0000313" key="2">
    <source>
        <dbReference type="Proteomes" id="UP000829401"/>
    </source>
</evidence>
<protein>
    <submittedName>
        <fullName evidence="1">Uncharacterized protein</fullName>
    </submittedName>
</protein>
<dbReference type="RefSeq" id="WP_021298213.1">
    <property type="nucleotide sequence ID" value="NZ_AURB01000179.1"/>
</dbReference>
<dbReference type="AlphaFoldDB" id="T0CSF3"/>
<organism evidence="1 2">
    <name type="scientific">Alicyclobacillus acidoterrestris (strain ATCC 49025 / DSM 3922 / CIP 106132 / NCIMB 13137 / GD3B)</name>
    <dbReference type="NCBI Taxonomy" id="1356854"/>
    <lineage>
        <taxon>Bacteria</taxon>
        <taxon>Bacillati</taxon>
        <taxon>Bacillota</taxon>
        <taxon>Bacilli</taxon>
        <taxon>Bacillales</taxon>
        <taxon>Alicyclobacillaceae</taxon>
        <taxon>Alicyclobacillus</taxon>
    </lineage>
</organism>
<proteinExistence type="predicted"/>
<sequence length="76" mass="8320">MVTAVQLLAGQTRNFTRGHATMNTITVRLPVGEALVINRGFNNTVFVKSGTRRVTRTRIINLAIGQTVIVRSVRVG</sequence>
<name>T0CSF3_ALIAG</name>